<dbReference type="STRING" id="421072.SAMN04488097_3279"/>
<dbReference type="OrthoDB" id="305750at2"/>
<organism evidence="1 2">
    <name type="scientific">Epilithonimonas lactis</name>
    <dbReference type="NCBI Taxonomy" id="421072"/>
    <lineage>
        <taxon>Bacteria</taxon>
        <taxon>Pseudomonadati</taxon>
        <taxon>Bacteroidota</taxon>
        <taxon>Flavobacteriia</taxon>
        <taxon>Flavobacteriales</taxon>
        <taxon>Weeksellaceae</taxon>
        <taxon>Chryseobacterium group</taxon>
        <taxon>Epilithonimonas</taxon>
    </lineage>
</organism>
<comment type="caution">
    <text evidence="1">The sequence shown here is derived from an EMBL/GenBank/DDBJ whole genome shotgun (WGS) entry which is preliminary data.</text>
</comment>
<dbReference type="RefSeq" id="WP_034974731.1">
    <property type="nucleotide sequence ID" value="NZ_FOFI01000004.1"/>
</dbReference>
<gene>
    <name evidence="1" type="ORF">IO89_06800</name>
</gene>
<accession>A0A085BJW1</accession>
<protein>
    <submittedName>
        <fullName evidence="1">Uncharacterized protein</fullName>
    </submittedName>
</protein>
<dbReference type="EMBL" id="JPLY01000002">
    <property type="protein sequence ID" value="KFC22756.1"/>
    <property type="molecule type" value="Genomic_DNA"/>
</dbReference>
<evidence type="ECO:0000313" key="2">
    <source>
        <dbReference type="Proteomes" id="UP000028623"/>
    </source>
</evidence>
<name>A0A085BJW1_9FLAO</name>
<evidence type="ECO:0000313" key="1">
    <source>
        <dbReference type="EMBL" id="KFC22756.1"/>
    </source>
</evidence>
<sequence length="359" mass="43240">MDLEQDYQVKLDFVRKNRELLENYRFEKEASNSKQFDRLRLNIAIYNDLKSTDFEIVKFLFNQEREWRKYGKDGDVDNLYFSAFILTLFNSPEVIWQLCETKSTDFDSSIGFDGEHFLTSGIEKTYEYLESVDHPLKFDLLDYIGLTEYSCKYSQEQIDEWKKDRISYFINYKFPIRDELDFLYATNEKELFVTKFLQWIKQKKNWTSEELALYRTYAKYLEDKASEIEALKLIIEKNDNDFMMDIYNLSLSELYIEVCDYNKSFEIISELLHSSPNKNIIRDGVHQLCTIIIKKNIVDDMSRNIFNTISRQKKKYKNFSPLVDDLINEVIALMKRQGYSEQKNKLQRSKTSWWKRLFK</sequence>
<keyword evidence="2" id="KW-1185">Reference proteome</keyword>
<proteinExistence type="predicted"/>
<dbReference type="eggNOG" id="ENOG50309GA">
    <property type="taxonomic scope" value="Bacteria"/>
</dbReference>
<reference evidence="1 2" key="1">
    <citation type="submission" date="2014-07" db="EMBL/GenBank/DDBJ databases">
        <title>Epilithonimonas lactis LMG 22401 Genome.</title>
        <authorList>
            <person name="Pipes S.E."/>
            <person name="Stropko S.J."/>
        </authorList>
    </citation>
    <scope>NUCLEOTIDE SEQUENCE [LARGE SCALE GENOMIC DNA]</scope>
    <source>
        <strain evidence="1 2">LMG 24401</strain>
    </source>
</reference>
<dbReference type="Proteomes" id="UP000028623">
    <property type="component" value="Unassembled WGS sequence"/>
</dbReference>
<dbReference type="AlphaFoldDB" id="A0A085BJW1"/>